<dbReference type="Pfam" id="PF01638">
    <property type="entry name" value="HxlR"/>
    <property type="match status" value="1"/>
</dbReference>
<protein>
    <submittedName>
        <fullName evidence="5">Transcriptional regulator, HxlR family</fullName>
    </submittedName>
</protein>
<dbReference type="GO" id="GO:0003677">
    <property type="term" value="F:DNA binding"/>
    <property type="evidence" value="ECO:0007669"/>
    <property type="project" value="UniProtKB-KW"/>
</dbReference>
<dbReference type="Gene3D" id="1.10.10.10">
    <property type="entry name" value="Winged helix-like DNA-binding domain superfamily/Winged helix DNA-binding domain"/>
    <property type="match status" value="1"/>
</dbReference>
<dbReference type="EMBL" id="CADCVO010000004">
    <property type="protein sequence ID" value="CAA9465882.1"/>
    <property type="molecule type" value="Genomic_DNA"/>
</dbReference>
<feature type="non-terminal residue" evidence="5">
    <location>
        <position position="116"/>
    </location>
</feature>
<keyword evidence="3" id="KW-0804">Transcription</keyword>
<dbReference type="PANTHER" id="PTHR33204">
    <property type="entry name" value="TRANSCRIPTIONAL REGULATOR, MARR FAMILY"/>
    <property type="match status" value="1"/>
</dbReference>
<feature type="domain" description="HTH hxlR-type" evidence="4">
    <location>
        <begin position="14"/>
        <end position="112"/>
    </location>
</feature>
<dbReference type="InterPro" id="IPR036390">
    <property type="entry name" value="WH_DNA-bd_sf"/>
</dbReference>
<dbReference type="PROSITE" id="PS51118">
    <property type="entry name" value="HTH_HXLR"/>
    <property type="match status" value="1"/>
</dbReference>
<evidence type="ECO:0000256" key="3">
    <source>
        <dbReference type="ARBA" id="ARBA00023163"/>
    </source>
</evidence>
<dbReference type="AlphaFoldDB" id="A0A6J4RDA8"/>
<dbReference type="PANTHER" id="PTHR33204:SF18">
    <property type="entry name" value="TRANSCRIPTIONAL REGULATORY PROTEIN"/>
    <property type="match status" value="1"/>
</dbReference>
<dbReference type="InterPro" id="IPR036388">
    <property type="entry name" value="WH-like_DNA-bd_sf"/>
</dbReference>
<keyword evidence="2" id="KW-0238">DNA-binding</keyword>
<evidence type="ECO:0000259" key="4">
    <source>
        <dbReference type="PROSITE" id="PS51118"/>
    </source>
</evidence>
<sequence>MKREAQRQRPEDICPVTRAMSLIGYKWAGLVVWQLMDGPKRHGELLRALPGISPKTLTDRLRELEGERVLERRVFAEVPPRVEYELTDRGRSLYEVYEAMVRWAEADQAGHADRAG</sequence>
<gene>
    <name evidence="5" type="ORF">AVDCRST_MAG13-32</name>
</gene>
<proteinExistence type="predicted"/>
<evidence type="ECO:0000313" key="5">
    <source>
        <dbReference type="EMBL" id="CAA9465882.1"/>
    </source>
</evidence>
<reference evidence="5" key="1">
    <citation type="submission" date="2020-02" db="EMBL/GenBank/DDBJ databases">
        <authorList>
            <person name="Meier V. D."/>
        </authorList>
    </citation>
    <scope>NUCLEOTIDE SEQUENCE</scope>
    <source>
        <strain evidence="5">AVDCRST_MAG13</strain>
    </source>
</reference>
<dbReference type="InterPro" id="IPR002577">
    <property type="entry name" value="HTH_HxlR"/>
</dbReference>
<organism evidence="5">
    <name type="scientific">uncultured Solirubrobacteraceae bacterium</name>
    <dbReference type="NCBI Taxonomy" id="1162706"/>
    <lineage>
        <taxon>Bacteria</taxon>
        <taxon>Bacillati</taxon>
        <taxon>Actinomycetota</taxon>
        <taxon>Thermoleophilia</taxon>
        <taxon>Solirubrobacterales</taxon>
        <taxon>Solirubrobacteraceae</taxon>
        <taxon>environmental samples</taxon>
    </lineage>
</organism>
<dbReference type="SUPFAM" id="SSF46785">
    <property type="entry name" value="Winged helix' DNA-binding domain"/>
    <property type="match status" value="1"/>
</dbReference>
<keyword evidence="1" id="KW-0805">Transcription regulation</keyword>
<name>A0A6J4RDA8_9ACTN</name>
<accession>A0A6J4RDA8</accession>
<evidence type="ECO:0000256" key="1">
    <source>
        <dbReference type="ARBA" id="ARBA00023015"/>
    </source>
</evidence>
<evidence type="ECO:0000256" key="2">
    <source>
        <dbReference type="ARBA" id="ARBA00023125"/>
    </source>
</evidence>